<dbReference type="InterPro" id="IPR050116">
    <property type="entry name" value="DNA_polymerase-Y"/>
</dbReference>
<dbReference type="AlphaFoldDB" id="A0A9E2S9X6"/>
<dbReference type="InterPro" id="IPR024728">
    <property type="entry name" value="PolY_HhH_motif"/>
</dbReference>
<dbReference type="InterPro" id="IPR022880">
    <property type="entry name" value="DNApol_IV"/>
</dbReference>
<keyword evidence="3" id="KW-0460">Magnesium</keyword>
<keyword evidence="3" id="KW-0227">DNA damage</keyword>
<dbReference type="GO" id="GO:0006281">
    <property type="term" value="P:DNA repair"/>
    <property type="evidence" value="ECO:0007669"/>
    <property type="project" value="UniProtKB-UniRule"/>
</dbReference>
<evidence type="ECO:0000256" key="1">
    <source>
        <dbReference type="ARBA" id="ARBA00022457"/>
    </source>
</evidence>
<comment type="similarity">
    <text evidence="3">Belongs to the DNA polymerase type-Y family.</text>
</comment>
<dbReference type="CDD" id="cd03586">
    <property type="entry name" value="PolY_Pol_IV_kappa"/>
    <property type="match status" value="1"/>
</dbReference>
<dbReference type="Pfam" id="PF11799">
    <property type="entry name" value="IMS_C"/>
    <property type="match status" value="1"/>
</dbReference>
<dbReference type="GO" id="GO:0003684">
    <property type="term" value="F:damaged DNA binding"/>
    <property type="evidence" value="ECO:0007669"/>
    <property type="project" value="InterPro"/>
</dbReference>
<reference evidence="5" key="1">
    <citation type="submission" date="2021-06" db="EMBL/GenBank/DDBJ databases">
        <authorList>
            <person name="Huq M.A."/>
        </authorList>
    </citation>
    <scope>NUCLEOTIDE SEQUENCE</scope>
    <source>
        <strain evidence="5">MAH-26</strain>
    </source>
</reference>
<dbReference type="GO" id="GO:0009432">
    <property type="term" value="P:SOS response"/>
    <property type="evidence" value="ECO:0007669"/>
    <property type="project" value="TreeGrafter"/>
</dbReference>
<keyword evidence="6" id="KW-1185">Reference proteome</keyword>
<dbReference type="GO" id="GO:0042276">
    <property type="term" value="P:error-prone translesion synthesis"/>
    <property type="evidence" value="ECO:0007669"/>
    <property type="project" value="TreeGrafter"/>
</dbReference>
<feature type="active site" evidence="3">
    <location>
        <position position="106"/>
    </location>
</feature>
<proteinExistence type="inferred from homology"/>
<evidence type="ECO:0000259" key="4">
    <source>
        <dbReference type="PROSITE" id="PS50173"/>
    </source>
</evidence>
<keyword evidence="3" id="KW-0479">Metal-binding</keyword>
<dbReference type="HAMAP" id="MF_01113">
    <property type="entry name" value="DNApol_IV"/>
    <property type="match status" value="1"/>
</dbReference>
<keyword evidence="3" id="KW-0234">DNA repair</keyword>
<keyword evidence="3" id="KW-0235">DNA replication</keyword>
<keyword evidence="3 5" id="KW-0808">Transferase</keyword>
<dbReference type="EC" id="2.7.7.7" evidence="3"/>
<evidence type="ECO:0000256" key="3">
    <source>
        <dbReference type="HAMAP-Rule" id="MF_01113"/>
    </source>
</evidence>
<dbReference type="InterPro" id="IPR001126">
    <property type="entry name" value="UmuC"/>
</dbReference>
<dbReference type="InterPro" id="IPR017961">
    <property type="entry name" value="DNA_pol_Y-fam_little_finger"/>
</dbReference>
<evidence type="ECO:0000313" key="5">
    <source>
        <dbReference type="EMBL" id="MBV4357344.1"/>
    </source>
</evidence>
<comment type="cofactor">
    <cofactor evidence="3">
        <name>Mg(2+)</name>
        <dbReference type="ChEBI" id="CHEBI:18420"/>
    </cofactor>
    <text evidence="3">Binds 2 magnesium ions per subunit.</text>
</comment>
<comment type="function">
    <text evidence="3">Poorly processive, error-prone DNA polymerase involved in untargeted mutagenesis. Copies undamaged DNA at stalled replication forks, which arise in vivo from mismatched or misaligned primer ends. These misaligned primers can be extended by PolIV. Exhibits no 3'-5' exonuclease (proofreading) activity. May be involved in translesional synthesis, in conjunction with the beta clamp from PolIII.</text>
</comment>
<dbReference type="PROSITE" id="PS50173">
    <property type="entry name" value="UMUC"/>
    <property type="match status" value="1"/>
</dbReference>
<dbReference type="Proteomes" id="UP000812270">
    <property type="component" value="Unassembled WGS sequence"/>
</dbReference>
<comment type="subunit">
    <text evidence="3">Monomer.</text>
</comment>
<keyword evidence="2 3" id="KW-0239">DNA-directed DNA polymerase</keyword>
<comment type="caution">
    <text evidence="5">The sequence shown here is derived from an EMBL/GenBank/DDBJ whole genome shotgun (WGS) entry which is preliminary data.</text>
</comment>
<dbReference type="GO" id="GO:0006261">
    <property type="term" value="P:DNA-templated DNA replication"/>
    <property type="evidence" value="ECO:0007669"/>
    <property type="project" value="UniProtKB-UniRule"/>
</dbReference>
<organism evidence="5 6">
    <name type="scientific">Pinibacter aurantiacus</name>
    <dbReference type="NCBI Taxonomy" id="2851599"/>
    <lineage>
        <taxon>Bacteria</taxon>
        <taxon>Pseudomonadati</taxon>
        <taxon>Bacteroidota</taxon>
        <taxon>Chitinophagia</taxon>
        <taxon>Chitinophagales</taxon>
        <taxon>Chitinophagaceae</taxon>
        <taxon>Pinibacter</taxon>
    </lineage>
</organism>
<feature type="binding site" evidence="3">
    <location>
        <position position="12"/>
    </location>
    <ligand>
        <name>Mg(2+)</name>
        <dbReference type="ChEBI" id="CHEBI:18420"/>
    </ligand>
</feature>
<accession>A0A9E2S9X6</accession>
<dbReference type="Pfam" id="PF00817">
    <property type="entry name" value="IMS"/>
    <property type="match status" value="1"/>
</dbReference>
<keyword evidence="3" id="KW-0238">DNA-binding</keyword>
<feature type="site" description="Substrate discrimination" evidence="3">
    <location>
        <position position="17"/>
    </location>
</feature>
<comment type="subcellular location">
    <subcellularLocation>
        <location evidence="3">Cytoplasm</location>
    </subcellularLocation>
</comment>
<dbReference type="GO" id="GO:0005829">
    <property type="term" value="C:cytosol"/>
    <property type="evidence" value="ECO:0007669"/>
    <property type="project" value="TreeGrafter"/>
</dbReference>
<dbReference type="NCBIfam" id="NF002677">
    <property type="entry name" value="PRK02406.1"/>
    <property type="match status" value="1"/>
</dbReference>
<sequence>MQNEQRNILHFDLDTFFVSVERKRNPKLIGMPVIIGGQERGVVASCSYEARAFGVHSAMPIRQAKFLCPQGIYISGDYDAYTNESKAVTQVIDTNVPLYEKASIDEFYVDLTGMDKFFGSFKYSKELKQKITKETGLPISLALASNKLLSKVATNEVKPNGQIMIDFGEERNYLAPLKVQKLPGVGGQTQTVLNKLGIYTIKVLSEIPEEMLIAKFGKPGASLAKRSKGIDESLIIPYHESKSVSTQESFLSDTIDTEYMISQLSNMTERIAFELRRQDKLTGCVSVRLRYADMNSESKQSSIRYTNQDHELIFAVKQLFKKLYTRRQRVGQLAVKFTDLIQGTLQIDLFAHTQEQIKLYQAIDSIKKQFGSTMVLRAKGL</sequence>
<feature type="binding site" evidence="3">
    <location>
        <position position="105"/>
    </location>
    <ligand>
        <name>Mg(2+)</name>
        <dbReference type="ChEBI" id="CHEBI:18420"/>
    </ligand>
</feature>
<evidence type="ECO:0000256" key="2">
    <source>
        <dbReference type="ARBA" id="ARBA00022932"/>
    </source>
</evidence>
<comment type="catalytic activity">
    <reaction evidence="3">
        <text>DNA(n) + a 2'-deoxyribonucleoside 5'-triphosphate = DNA(n+1) + diphosphate</text>
        <dbReference type="Rhea" id="RHEA:22508"/>
        <dbReference type="Rhea" id="RHEA-COMP:17339"/>
        <dbReference type="Rhea" id="RHEA-COMP:17340"/>
        <dbReference type="ChEBI" id="CHEBI:33019"/>
        <dbReference type="ChEBI" id="CHEBI:61560"/>
        <dbReference type="ChEBI" id="CHEBI:173112"/>
        <dbReference type="EC" id="2.7.7.7"/>
    </reaction>
</comment>
<dbReference type="Pfam" id="PF11798">
    <property type="entry name" value="IMS_HHH"/>
    <property type="match status" value="1"/>
</dbReference>
<name>A0A9E2S9X6_9BACT</name>
<keyword evidence="3 5" id="KW-0548">Nucleotidyltransferase</keyword>
<dbReference type="PANTHER" id="PTHR11076:SF33">
    <property type="entry name" value="DNA POLYMERASE KAPPA"/>
    <property type="match status" value="1"/>
</dbReference>
<dbReference type="GO" id="GO:0003887">
    <property type="term" value="F:DNA-directed DNA polymerase activity"/>
    <property type="evidence" value="ECO:0007669"/>
    <property type="project" value="UniProtKB-UniRule"/>
</dbReference>
<keyword evidence="3" id="KW-0963">Cytoplasm</keyword>
<dbReference type="EMBL" id="JAHSPG010000004">
    <property type="protein sequence ID" value="MBV4357344.1"/>
    <property type="molecule type" value="Genomic_DNA"/>
</dbReference>
<evidence type="ECO:0000313" key="6">
    <source>
        <dbReference type="Proteomes" id="UP000812270"/>
    </source>
</evidence>
<dbReference type="GO" id="GO:0000287">
    <property type="term" value="F:magnesium ion binding"/>
    <property type="evidence" value="ECO:0007669"/>
    <property type="project" value="UniProtKB-UniRule"/>
</dbReference>
<feature type="domain" description="UmuC" evidence="4">
    <location>
        <begin position="8"/>
        <end position="186"/>
    </location>
</feature>
<gene>
    <name evidence="3 5" type="primary">dinB</name>
    <name evidence="5" type="ORF">KTO63_09315</name>
</gene>
<dbReference type="PANTHER" id="PTHR11076">
    <property type="entry name" value="DNA REPAIR POLYMERASE UMUC / TRANSFERASE FAMILY MEMBER"/>
    <property type="match status" value="1"/>
</dbReference>
<protein>
    <recommendedName>
        <fullName evidence="3">DNA polymerase IV</fullName>
        <shortName evidence="3">Pol IV</shortName>
        <ecNumber evidence="3">2.7.7.7</ecNumber>
    </recommendedName>
</protein>
<dbReference type="RefSeq" id="WP_217790987.1">
    <property type="nucleotide sequence ID" value="NZ_JAHSPG010000004.1"/>
</dbReference>
<keyword evidence="1 3" id="KW-0515">Mutator protein</keyword>